<dbReference type="InterPro" id="IPR041891">
    <property type="entry name" value="Alpha_CA_prokaryot-like"/>
</dbReference>
<dbReference type="PANTHER" id="PTHR18952:SF274">
    <property type="entry name" value="ALPHA-CARBONIC ANHYDRASE DOMAIN-CONTAINING PROTEIN"/>
    <property type="match status" value="1"/>
</dbReference>
<protein>
    <recommendedName>
        <fullName evidence="2">Alpha-carbonic anhydrase domain-containing protein</fullName>
    </recommendedName>
</protein>
<accession>A0ABR1PDT5</accession>
<feature type="domain" description="Alpha-carbonic anhydrase" evidence="2">
    <location>
        <begin position="47"/>
        <end position="290"/>
    </location>
</feature>
<organism evidence="3 4">
    <name type="scientific">Diaporthe eres</name>
    <name type="common">Phomopsis oblonga</name>
    <dbReference type="NCBI Taxonomy" id="83184"/>
    <lineage>
        <taxon>Eukaryota</taxon>
        <taxon>Fungi</taxon>
        <taxon>Dikarya</taxon>
        <taxon>Ascomycota</taxon>
        <taxon>Pezizomycotina</taxon>
        <taxon>Sordariomycetes</taxon>
        <taxon>Sordariomycetidae</taxon>
        <taxon>Diaporthales</taxon>
        <taxon>Diaporthaceae</taxon>
        <taxon>Diaporthe</taxon>
        <taxon>Diaporthe eres species complex</taxon>
    </lineage>
</organism>
<proteinExistence type="predicted"/>
<keyword evidence="4" id="KW-1185">Reference proteome</keyword>
<feature type="chain" id="PRO_5047403581" description="Alpha-carbonic anhydrase domain-containing protein" evidence="1">
    <location>
        <begin position="21"/>
        <end position="290"/>
    </location>
</feature>
<evidence type="ECO:0000256" key="1">
    <source>
        <dbReference type="SAM" id="SignalP"/>
    </source>
</evidence>
<dbReference type="CDD" id="cd03124">
    <property type="entry name" value="alpha_CA_prokaryotic_like"/>
    <property type="match status" value="1"/>
</dbReference>
<sequence length="290" mass="32303">MLKHSLLVALSLATATLGCAEHNYHAQLAKRQDGGSGGNSSTGPEASDWSYDASFDWGRVSADEVEIVPSGITRGNYELCQAGTQQSPIALSLNNGLSQNHIPTFNYPNETVGNFWNWGYGPAFTVQHTEGVYTDNPSLTYDNETVYLTGWHIHTPADHSVNNYRTRAELHLVHVDAEGHEKAVLAIMLDPGNTNDAFVSQFPNPLIRFNDTATMEVTLSLTEGLSSVERFNEFWSYEGSLTSPPCHEGIRWFVARQVMFTSNEQMQKILAASTYSAREEQMVWQHRINE</sequence>
<dbReference type="EMBL" id="JAKNSF020000016">
    <property type="protein sequence ID" value="KAK7734080.1"/>
    <property type="molecule type" value="Genomic_DNA"/>
</dbReference>
<gene>
    <name evidence="3" type="ORF">SLS63_004365</name>
</gene>
<dbReference type="Gene3D" id="3.10.200.10">
    <property type="entry name" value="Alpha carbonic anhydrase"/>
    <property type="match status" value="1"/>
</dbReference>
<feature type="signal peptide" evidence="1">
    <location>
        <begin position="1"/>
        <end position="20"/>
    </location>
</feature>
<dbReference type="SMART" id="SM01057">
    <property type="entry name" value="Carb_anhydrase"/>
    <property type="match status" value="1"/>
</dbReference>
<evidence type="ECO:0000313" key="4">
    <source>
        <dbReference type="Proteomes" id="UP001430848"/>
    </source>
</evidence>
<dbReference type="InterPro" id="IPR023561">
    <property type="entry name" value="Carbonic_anhydrase_a-class"/>
</dbReference>
<dbReference type="PROSITE" id="PS51144">
    <property type="entry name" value="ALPHA_CA_2"/>
    <property type="match status" value="1"/>
</dbReference>
<keyword evidence="1" id="KW-0732">Signal</keyword>
<dbReference type="SUPFAM" id="SSF51069">
    <property type="entry name" value="Carbonic anhydrase"/>
    <property type="match status" value="1"/>
</dbReference>
<dbReference type="InterPro" id="IPR036398">
    <property type="entry name" value="CA_dom_sf"/>
</dbReference>
<dbReference type="InterPro" id="IPR001148">
    <property type="entry name" value="CA_dom"/>
</dbReference>
<reference evidence="3 4" key="1">
    <citation type="submission" date="2024-02" db="EMBL/GenBank/DDBJ databases">
        <title>De novo assembly and annotation of 12 fungi associated with fruit tree decline syndrome in Ontario, Canada.</title>
        <authorList>
            <person name="Sulman M."/>
            <person name="Ellouze W."/>
            <person name="Ilyukhin E."/>
        </authorList>
    </citation>
    <scope>NUCLEOTIDE SEQUENCE [LARGE SCALE GENOMIC DNA]</scope>
    <source>
        <strain evidence="3 4">M169</strain>
    </source>
</reference>
<name>A0ABR1PDT5_DIAER</name>
<evidence type="ECO:0000259" key="2">
    <source>
        <dbReference type="PROSITE" id="PS51144"/>
    </source>
</evidence>
<comment type="caution">
    <text evidence="3">The sequence shown here is derived from an EMBL/GenBank/DDBJ whole genome shotgun (WGS) entry which is preliminary data.</text>
</comment>
<dbReference type="PROSITE" id="PS51257">
    <property type="entry name" value="PROKAR_LIPOPROTEIN"/>
    <property type="match status" value="1"/>
</dbReference>
<evidence type="ECO:0000313" key="3">
    <source>
        <dbReference type="EMBL" id="KAK7734080.1"/>
    </source>
</evidence>
<dbReference type="PANTHER" id="PTHR18952">
    <property type="entry name" value="CARBONIC ANHYDRASE"/>
    <property type="match status" value="1"/>
</dbReference>
<dbReference type="Pfam" id="PF00194">
    <property type="entry name" value="Carb_anhydrase"/>
    <property type="match status" value="1"/>
</dbReference>
<dbReference type="Proteomes" id="UP001430848">
    <property type="component" value="Unassembled WGS sequence"/>
</dbReference>